<proteinExistence type="predicted"/>
<protein>
    <submittedName>
        <fullName evidence="1">Uncharacterized protein</fullName>
    </submittedName>
</protein>
<evidence type="ECO:0000313" key="1">
    <source>
        <dbReference type="EMBL" id="QJA99794.1"/>
    </source>
</evidence>
<reference evidence="1" key="1">
    <citation type="submission" date="2020-03" db="EMBL/GenBank/DDBJ databases">
        <title>The deep terrestrial virosphere.</title>
        <authorList>
            <person name="Holmfeldt K."/>
            <person name="Nilsson E."/>
            <person name="Simone D."/>
            <person name="Lopez-Fernandez M."/>
            <person name="Wu X."/>
            <person name="de Brujin I."/>
            <person name="Lundin D."/>
            <person name="Andersson A."/>
            <person name="Bertilsson S."/>
            <person name="Dopson M."/>
        </authorList>
    </citation>
    <scope>NUCLEOTIDE SEQUENCE</scope>
    <source>
        <strain evidence="1">MM171A00884</strain>
        <strain evidence="2">MM171B00661</strain>
    </source>
</reference>
<dbReference type="Pfam" id="PF19456">
    <property type="entry name" value="MobI"/>
    <property type="match status" value="1"/>
</dbReference>
<dbReference type="InterPro" id="IPR045809">
    <property type="entry name" value="MobI"/>
</dbReference>
<name>A0A6M3M1L1_9ZZZZ</name>
<organism evidence="1">
    <name type="scientific">viral metagenome</name>
    <dbReference type="NCBI Taxonomy" id="1070528"/>
    <lineage>
        <taxon>unclassified sequences</taxon>
        <taxon>metagenomes</taxon>
        <taxon>organismal metagenomes</taxon>
    </lineage>
</organism>
<dbReference type="AlphaFoldDB" id="A0A6M3M1L1"/>
<gene>
    <name evidence="1" type="ORF">MM171A00884_0006</name>
    <name evidence="2" type="ORF">MM171B00661_0006</name>
</gene>
<sequence>MQNSFDPTTTIEGLDEAYNALMDAARILRDAFFIEAKAQLDGSLTHVPIVISIRKNPGNSTSINWSRMLVSKGSSKGAAKPFPRVIPRKAGKGNRVYHYPVDQFRFLTPNLRRLVLGYEARLAAIREHSSALLEERRRILALAAKIDTVLDQCADIKTRLIP</sequence>
<dbReference type="EMBL" id="MT143668">
    <property type="protein sequence ID" value="QJA99794.1"/>
    <property type="molecule type" value="Genomic_DNA"/>
</dbReference>
<accession>A0A6M3M1L1</accession>
<evidence type="ECO:0000313" key="2">
    <source>
        <dbReference type="EMBL" id="QJB03527.1"/>
    </source>
</evidence>
<dbReference type="EMBL" id="MT143850">
    <property type="protein sequence ID" value="QJB03527.1"/>
    <property type="molecule type" value="Genomic_DNA"/>
</dbReference>